<keyword evidence="3" id="KW-0813">Transport</keyword>
<keyword evidence="5" id="KW-0999">Mitochondrion inner membrane</keyword>
<feature type="domain" description="F1F0-ATP synthase delta subunit C-terminal" evidence="19">
    <location>
        <begin position="123"/>
        <end position="164"/>
    </location>
</feature>
<dbReference type="Gene3D" id="2.60.15.10">
    <property type="entry name" value="F0F1 ATP synthase delta/epsilon subunit, N-terminal"/>
    <property type="match status" value="1"/>
</dbReference>
<evidence type="ECO:0000256" key="3">
    <source>
        <dbReference type="ARBA" id="ARBA00022448"/>
    </source>
</evidence>
<keyword evidence="8" id="KW-0406">Ion transport</keyword>
<dbReference type="OrthoDB" id="270171at2759"/>
<comment type="subunit">
    <text evidence="16">Component of the ATP synthase complex composed at least of ATP5F1A/subunit alpha, ATP5F1B/subunit beta, ATP5MC1/subunit c (homooctomer), MT-ATP6/subunit a, MT-ATP8/subunit 8, ATP5ME/subunit e, ATP5MF/subunit f, ATP5MG/subunit g, ATP5MK/subunit k, ATP5MJ/subunit j, ATP5F1C/subunit gamma, ATP5F1D/subunit delta, ATP5F1E/subunit epsilon, ATP5PF/subunit F6, ATP5PB/subunit b, ATP5PD/subunit d, ATP5PO/subunit OSCP. ATP synthase complex consists of a soluble F(1) head domain (subunits alpha(3) and beta(3)) - the catalytic core - and a membrane F(0) domain - the membrane proton channel (subunits c, a, 8, e, f, g, k and j). These two domains are linked by a central stalk (subunits gamma, delta, and epsilon) rotating inside the F1 region and a stationary peripheral stalk (subunits F6, b, d, and OSCP). Component of a complex composed at least by ATPIF1, ATP5F1A, ATP5F1B, ATP5F1C AND ATP5F1E.</text>
</comment>
<dbReference type="PANTHER" id="PTHR13822:SF7">
    <property type="entry name" value="ATP SYNTHASE SUBUNIT DELTA, MITOCHONDRIAL"/>
    <property type="match status" value="1"/>
</dbReference>
<evidence type="ECO:0000259" key="19">
    <source>
        <dbReference type="Pfam" id="PF21335"/>
    </source>
</evidence>
<sequence length="166" mass="17362">MAVFGRYARSAMRLLAPRPHTKNAIISRGYADGNDMAFTFAAPNQVFYNAANVRQVDVPSFSGSFGILPKHVPTLAVLKPGVVTVLEADGSPKRFFVSSGSVTINEDSSVQVLAEEAVPVEHLDASAARDALSKAQSALSSASGEAAKAEAQIAIEVAEAVVKACE</sequence>
<dbReference type="InterPro" id="IPR001469">
    <property type="entry name" value="ATP_synth_F1_dsu/esu"/>
</dbReference>
<dbReference type="Gene3D" id="1.20.5.440">
    <property type="entry name" value="ATP synthase delta/epsilon subunit, C-terminal domain"/>
    <property type="match status" value="1"/>
</dbReference>
<protein>
    <recommendedName>
        <fullName evidence="17">ATP synthase F(1) complex subunit delta, mitochondrial</fullName>
    </recommendedName>
    <alternativeName>
        <fullName evidence="14">ATP synthase F1 subunit delta</fullName>
    </alternativeName>
    <alternativeName>
        <fullName evidence="13">F-ATPase delta subunit</fullName>
    </alternativeName>
</protein>
<evidence type="ECO:0000256" key="11">
    <source>
        <dbReference type="ARBA" id="ARBA00023196"/>
    </source>
</evidence>
<evidence type="ECO:0000256" key="7">
    <source>
        <dbReference type="ARBA" id="ARBA00022990"/>
    </source>
</evidence>
<dbReference type="PANTHER" id="PTHR13822">
    <property type="entry name" value="ATP SYNTHASE DELTA/EPSILON CHAIN"/>
    <property type="match status" value="1"/>
</dbReference>
<dbReference type="InterPro" id="IPR036794">
    <property type="entry name" value="ATP_F1_dsu/esu_C_sf"/>
</dbReference>
<dbReference type="GO" id="GO:0005743">
    <property type="term" value="C:mitochondrial inner membrane"/>
    <property type="evidence" value="ECO:0007669"/>
    <property type="project" value="UniProtKB-SubCell"/>
</dbReference>
<evidence type="ECO:0000256" key="14">
    <source>
        <dbReference type="ARBA" id="ARBA00032372"/>
    </source>
</evidence>
<keyword evidence="7" id="KW-0007">Acetylation</keyword>
<comment type="function">
    <text evidence="15">Subunit delta, of the mitochondrial membrane ATP synthase complex (F(1)F(0) ATP synthase or Complex V) that produces ATP from ADP in the presence of a proton gradient across the membrane which is generated by electron transport complexes of the respiratory chain. ATP synthase complex consist of a soluble F(1) head domain - the catalytic core - and a membrane F(1) domain - the membrane proton channel. These two domains are linked by a central stalk rotating inside the F(1) region and a stationary peripheral stalk. During catalysis, ATP synthesis in the catalytic domain of F(1) is coupled via a rotary mechanism of the central stalk subunits to proton translocation. In vivo, can only synthesize ATP although its ATP hydrolase activity can be activated artificially in vitro. With the central stalk subunit gamma, is essential for the biogenesis of F(1) catalytic part of the ATP synthase complex namely in the formation of F1 assembly intermediate.</text>
</comment>
<evidence type="ECO:0000313" key="21">
    <source>
        <dbReference type="Proteomes" id="UP000494165"/>
    </source>
</evidence>
<evidence type="ECO:0000256" key="13">
    <source>
        <dbReference type="ARBA" id="ARBA00031669"/>
    </source>
</evidence>
<dbReference type="GO" id="GO:0045259">
    <property type="term" value="C:proton-transporting ATP synthase complex"/>
    <property type="evidence" value="ECO:0007669"/>
    <property type="project" value="UniProtKB-KW"/>
</dbReference>
<evidence type="ECO:0000313" key="20">
    <source>
        <dbReference type="EMBL" id="CAB3369822.1"/>
    </source>
</evidence>
<evidence type="ECO:0000256" key="6">
    <source>
        <dbReference type="ARBA" id="ARBA00022946"/>
    </source>
</evidence>
<keyword evidence="4" id="KW-0375">Hydrogen ion transport</keyword>
<dbReference type="NCBIfam" id="TIGR01216">
    <property type="entry name" value="ATP_synt_epsi"/>
    <property type="match status" value="1"/>
</dbReference>
<keyword evidence="12" id="KW-0066">ATP synthesis</keyword>
<dbReference type="AlphaFoldDB" id="A0A8S1CNT0"/>
<dbReference type="InterPro" id="IPR048937">
    <property type="entry name" value="ATPD_C_metazoa"/>
</dbReference>
<dbReference type="GO" id="GO:0046933">
    <property type="term" value="F:proton-transporting ATP synthase activity, rotational mechanism"/>
    <property type="evidence" value="ECO:0007669"/>
    <property type="project" value="InterPro"/>
</dbReference>
<dbReference type="InterPro" id="IPR036771">
    <property type="entry name" value="ATPsynth_dsu/esu_N"/>
</dbReference>
<evidence type="ECO:0000256" key="15">
    <source>
        <dbReference type="ARBA" id="ARBA00056834"/>
    </source>
</evidence>
<dbReference type="CDD" id="cd12152">
    <property type="entry name" value="F1-ATPase_delta"/>
    <property type="match status" value="1"/>
</dbReference>
<gene>
    <name evidence="20" type="ORF">CLODIP_2_CD14083</name>
</gene>
<dbReference type="InterPro" id="IPR020546">
    <property type="entry name" value="ATP_synth_F1_dsu/esu_N"/>
</dbReference>
<dbReference type="Proteomes" id="UP000494165">
    <property type="component" value="Unassembled WGS sequence"/>
</dbReference>
<feature type="domain" description="ATP synthase F1 complex delta/epsilon subunit N-terminal" evidence="18">
    <location>
        <begin position="37"/>
        <end position="117"/>
    </location>
</feature>
<proteinExistence type="inferred from homology"/>
<dbReference type="SUPFAM" id="SSF46604">
    <property type="entry name" value="Epsilon subunit of F1F0-ATP synthase C-terminal domain"/>
    <property type="match status" value="1"/>
</dbReference>
<keyword evidence="11" id="KW-0139">CF(1)</keyword>
<evidence type="ECO:0000256" key="12">
    <source>
        <dbReference type="ARBA" id="ARBA00023310"/>
    </source>
</evidence>
<keyword evidence="21" id="KW-1185">Reference proteome</keyword>
<dbReference type="FunFam" id="2.60.15.10:FF:000004">
    <property type="entry name" value="ATP synthase subunit delta, mitochondrial"/>
    <property type="match status" value="1"/>
</dbReference>
<name>A0A8S1CNT0_9INSE</name>
<dbReference type="SUPFAM" id="SSF51344">
    <property type="entry name" value="Epsilon subunit of F1F0-ATP synthase N-terminal domain"/>
    <property type="match status" value="1"/>
</dbReference>
<evidence type="ECO:0000256" key="17">
    <source>
        <dbReference type="ARBA" id="ARBA00070799"/>
    </source>
</evidence>
<dbReference type="HAMAP" id="MF_00530">
    <property type="entry name" value="ATP_synth_epsil_bac"/>
    <property type="match status" value="1"/>
</dbReference>
<evidence type="ECO:0000256" key="1">
    <source>
        <dbReference type="ARBA" id="ARBA00004273"/>
    </source>
</evidence>
<reference evidence="20 21" key="1">
    <citation type="submission" date="2020-04" db="EMBL/GenBank/DDBJ databases">
        <authorList>
            <person name="Alioto T."/>
            <person name="Alioto T."/>
            <person name="Gomez Garrido J."/>
        </authorList>
    </citation>
    <scope>NUCLEOTIDE SEQUENCE [LARGE SCALE GENOMIC DNA]</scope>
</reference>
<evidence type="ECO:0000256" key="8">
    <source>
        <dbReference type="ARBA" id="ARBA00023065"/>
    </source>
</evidence>
<comment type="caution">
    <text evidence="20">The sequence shown here is derived from an EMBL/GenBank/DDBJ whole genome shotgun (WGS) entry which is preliminary data.</text>
</comment>
<keyword evidence="9" id="KW-0496">Mitochondrion</keyword>
<evidence type="ECO:0000259" key="18">
    <source>
        <dbReference type="Pfam" id="PF02823"/>
    </source>
</evidence>
<keyword evidence="10" id="KW-0472">Membrane</keyword>
<dbReference type="Pfam" id="PF02823">
    <property type="entry name" value="ATP-synt_DE_N"/>
    <property type="match status" value="1"/>
</dbReference>
<dbReference type="Pfam" id="PF21335">
    <property type="entry name" value="ATPD_C_metazoa"/>
    <property type="match status" value="1"/>
</dbReference>
<organism evidence="20 21">
    <name type="scientific">Cloeon dipterum</name>
    <dbReference type="NCBI Taxonomy" id="197152"/>
    <lineage>
        <taxon>Eukaryota</taxon>
        <taxon>Metazoa</taxon>
        <taxon>Ecdysozoa</taxon>
        <taxon>Arthropoda</taxon>
        <taxon>Hexapoda</taxon>
        <taxon>Insecta</taxon>
        <taxon>Pterygota</taxon>
        <taxon>Palaeoptera</taxon>
        <taxon>Ephemeroptera</taxon>
        <taxon>Pisciforma</taxon>
        <taxon>Baetidae</taxon>
        <taxon>Cloeon</taxon>
    </lineage>
</organism>
<evidence type="ECO:0000256" key="5">
    <source>
        <dbReference type="ARBA" id="ARBA00022792"/>
    </source>
</evidence>
<evidence type="ECO:0000256" key="2">
    <source>
        <dbReference type="ARBA" id="ARBA00005712"/>
    </source>
</evidence>
<evidence type="ECO:0000256" key="4">
    <source>
        <dbReference type="ARBA" id="ARBA00022781"/>
    </source>
</evidence>
<dbReference type="EMBL" id="CADEPI010000048">
    <property type="protein sequence ID" value="CAB3369822.1"/>
    <property type="molecule type" value="Genomic_DNA"/>
</dbReference>
<keyword evidence="6" id="KW-0809">Transit peptide</keyword>
<comment type="subcellular location">
    <subcellularLocation>
        <location evidence="1">Mitochondrion inner membrane</location>
    </subcellularLocation>
</comment>
<evidence type="ECO:0000256" key="16">
    <source>
        <dbReference type="ARBA" id="ARBA00062932"/>
    </source>
</evidence>
<accession>A0A8S1CNT0</accession>
<comment type="similarity">
    <text evidence="2">Belongs to the ATPase epsilon chain family.</text>
</comment>
<dbReference type="FunFam" id="1.20.5.440:FF:000002">
    <property type="entry name" value="ATP synthase subunit delta, mitochondrial"/>
    <property type="match status" value="1"/>
</dbReference>
<evidence type="ECO:0000256" key="9">
    <source>
        <dbReference type="ARBA" id="ARBA00023128"/>
    </source>
</evidence>
<evidence type="ECO:0000256" key="10">
    <source>
        <dbReference type="ARBA" id="ARBA00023136"/>
    </source>
</evidence>